<dbReference type="OrthoDB" id="3250756at2759"/>
<accession>A0A5C3MVH8</accession>
<dbReference type="AlphaFoldDB" id="A0A5C3MVH8"/>
<evidence type="ECO:0000313" key="1">
    <source>
        <dbReference type="EMBL" id="TFK48852.1"/>
    </source>
</evidence>
<sequence>MHAPLPPEILSRIVHFTPPGPDLAHLCLASHALLAPAQAKLYHTIHLSEPHQTFSACTTLTAHPRLAALVSSLWVYIDPRRTQHRGALPRAYWDAVRGALTHASALRSLVLFDSVAQHTWVLAPPALPFQLAEAKIKFLYDDNVARFLHSQKSLTQLHLVDHPEPLNQHAPMLPPNSLPELREYEGPAYVAAQLANSPITHMQACLSRPYDRQLPRLLSCIPNWPRLRALNILNIPNGPTGEDFPSETTNLIATYAPHLHHLGAIPLPIMNRTPIHRALTRFPYLRVLEIDLQAWLPQPPEHLQRTLASELRVYCPTLEVVAMWLPQQCRADWHVDQETHEWSFCMWHGQQETLWKMA</sequence>
<name>A0A5C3MVH8_9AGAM</name>
<dbReference type="Proteomes" id="UP000305948">
    <property type="component" value="Unassembled WGS sequence"/>
</dbReference>
<organism evidence="1 2">
    <name type="scientific">Heliocybe sulcata</name>
    <dbReference type="NCBI Taxonomy" id="5364"/>
    <lineage>
        <taxon>Eukaryota</taxon>
        <taxon>Fungi</taxon>
        <taxon>Dikarya</taxon>
        <taxon>Basidiomycota</taxon>
        <taxon>Agaricomycotina</taxon>
        <taxon>Agaricomycetes</taxon>
        <taxon>Gloeophyllales</taxon>
        <taxon>Gloeophyllaceae</taxon>
        <taxon>Heliocybe</taxon>
    </lineage>
</organism>
<reference evidence="1 2" key="1">
    <citation type="journal article" date="2019" name="Nat. Ecol. Evol.">
        <title>Megaphylogeny resolves global patterns of mushroom evolution.</title>
        <authorList>
            <person name="Varga T."/>
            <person name="Krizsan K."/>
            <person name="Foldi C."/>
            <person name="Dima B."/>
            <person name="Sanchez-Garcia M."/>
            <person name="Sanchez-Ramirez S."/>
            <person name="Szollosi G.J."/>
            <person name="Szarkandi J.G."/>
            <person name="Papp V."/>
            <person name="Albert L."/>
            <person name="Andreopoulos W."/>
            <person name="Angelini C."/>
            <person name="Antonin V."/>
            <person name="Barry K.W."/>
            <person name="Bougher N.L."/>
            <person name="Buchanan P."/>
            <person name="Buyck B."/>
            <person name="Bense V."/>
            <person name="Catcheside P."/>
            <person name="Chovatia M."/>
            <person name="Cooper J."/>
            <person name="Damon W."/>
            <person name="Desjardin D."/>
            <person name="Finy P."/>
            <person name="Geml J."/>
            <person name="Haridas S."/>
            <person name="Hughes K."/>
            <person name="Justo A."/>
            <person name="Karasinski D."/>
            <person name="Kautmanova I."/>
            <person name="Kiss B."/>
            <person name="Kocsube S."/>
            <person name="Kotiranta H."/>
            <person name="LaButti K.M."/>
            <person name="Lechner B.E."/>
            <person name="Liimatainen K."/>
            <person name="Lipzen A."/>
            <person name="Lukacs Z."/>
            <person name="Mihaltcheva S."/>
            <person name="Morgado L.N."/>
            <person name="Niskanen T."/>
            <person name="Noordeloos M.E."/>
            <person name="Ohm R.A."/>
            <person name="Ortiz-Santana B."/>
            <person name="Ovrebo C."/>
            <person name="Racz N."/>
            <person name="Riley R."/>
            <person name="Savchenko A."/>
            <person name="Shiryaev A."/>
            <person name="Soop K."/>
            <person name="Spirin V."/>
            <person name="Szebenyi C."/>
            <person name="Tomsovsky M."/>
            <person name="Tulloss R.E."/>
            <person name="Uehling J."/>
            <person name="Grigoriev I.V."/>
            <person name="Vagvolgyi C."/>
            <person name="Papp T."/>
            <person name="Martin F.M."/>
            <person name="Miettinen O."/>
            <person name="Hibbett D.S."/>
            <person name="Nagy L.G."/>
        </authorList>
    </citation>
    <scope>NUCLEOTIDE SEQUENCE [LARGE SCALE GENOMIC DNA]</scope>
    <source>
        <strain evidence="1 2">OMC1185</strain>
    </source>
</reference>
<gene>
    <name evidence="1" type="ORF">OE88DRAFT_1646942</name>
</gene>
<proteinExistence type="predicted"/>
<dbReference type="EMBL" id="ML213518">
    <property type="protein sequence ID" value="TFK48852.1"/>
    <property type="molecule type" value="Genomic_DNA"/>
</dbReference>
<evidence type="ECO:0000313" key="2">
    <source>
        <dbReference type="Proteomes" id="UP000305948"/>
    </source>
</evidence>
<evidence type="ECO:0008006" key="3">
    <source>
        <dbReference type="Google" id="ProtNLM"/>
    </source>
</evidence>
<protein>
    <recommendedName>
        <fullName evidence="3">F-box domain-containing protein</fullName>
    </recommendedName>
</protein>
<keyword evidence="2" id="KW-1185">Reference proteome</keyword>